<sequence length="40" mass="4552">MAIIQELAGIERKRLGKAVHDLVKYRDEIIAVVDFLVTDI</sequence>
<dbReference type="SUPFAM" id="SSF50118">
    <property type="entry name" value="Cell growth inhibitor/plasmid maintenance toxic component"/>
    <property type="match status" value="1"/>
</dbReference>
<organism evidence="1 2">
    <name type="scientific">Halomonas sulfidivorans</name>
    <dbReference type="NCBI Taxonomy" id="2733488"/>
    <lineage>
        <taxon>Bacteria</taxon>
        <taxon>Pseudomonadati</taxon>
        <taxon>Pseudomonadota</taxon>
        <taxon>Gammaproteobacteria</taxon>
        <taxon>Oceanospirillales</taxon>
        <taxon>Halomonadaceae</taxon>
        <taxon>Halomonas</taxon>
    </lineage>
</organism>
<protein>
    <recommendedName>
        <fullName evidence="3">Cytotoxic protein CcdB</fullName>
    </recommendedName>
</protein>
<evidence type="ECO:0000313" key="1">
    <source>
        <dbReference type="EMBL" id="QTP61170.1"/>
    </source>
</evidence>
<proteinExistence type="predicted"/>
<dbReference type="Gene3D" id="2.30.30.110">
    <property type="match status" value="1"/>
</dbReference>
<gene>
    <name evidence="1" type="ORF">HNO53_06595</name>
</gene>
<dbReference type="InterPro" id="IPR011067">
    <property type="entry name" value="Plasmid_toxin/cell-grow_inhib"/>
</dbReference>
<evidence type="ECO:0000313" key="2">
    <source>
        <dbReference type="Proteomes" id="UP000671845"/>
    </source>
</evidence>
<keyword evidence="2" id="KW-1185">Reference proteome</keyword>
<name>A0ABX7WML4_9GAMM</name>
<dbReference type="EMBL" id="CP053383">
    <property type="protein sequence ID" value="QTP61170.1"/>
    <property type="molecule type" value="Genomic_DNA"/>
</dbReference>
<evidence type="ECO:0008006" key="3">
    <source>
        <dbReference type="Google" id="ProtNLM"/>
    </source>
</evidence>
<dbReference type="Proteomes" id="UP000671845">
    <property type="component" value="Chromosome"/>
</dbReference>
<accession>A0ABX7WML4</accession>
<reference evidence="1 2" key="1">
    <citation type="journal article" date="2021" name="Front. Microbiol.">
        <title>Aerobic Denitrification and Heterotrophic Sulfur Oxidation in the Genus Halomonas Revealed by Six Novel Species Characterizations and Genome-Based Analysis.</title>
        <authorList>
            <person name="Wang L."/>
            <person name="Shao Z."/>
        </authorList>
    </citation>
    <scope>NUCLEOTIDE SEQUENCE [LARGE SCALE GENOMIC DNA]</scope>
    <source>
        <strain evidence="1 2">MCCC 1A13718</strain>
    </source>
</reference>